<sequence>MSRTNAQILTMVRDRLFEATAFKWSDAQIQTQITQGIKDISAKSPRVVRIELDVEARTGSSTSTSANNLVDASKAHFLSTDVGKVIYNTTDYTWATIISYSSTSQVGLSKDIMASGEGYNIYNTDCVNSKQLYIGNIRNRILLYLTENKVEYYIQQSTPSYHNFKEIARNALEIMRDTTPITTYTKAAINFAMYHSLPNLTDYEGAVNYVNGYLAGSTSMALNGLQASGTIQEGTEFTVNNVRGTYSVTADATIATNAATISFYPGLESAVINTQVVTFTQSTLEPYLEEVLADYVAGLCCSNIATLRIHGSAFGDEFSKYLMVGRQYKEKALDQLPPLRIPYIVCPR</sequence>
<reference evidence="1" key="1">
    <citation type="submission" date="2020-03" db="EMBL/GenBank/DDBJ databases">
        <title>The deep terrestrial virosphere.</title>
        <authorList>
            <person name="Holmfeldt K."/>
            <person name="Nilsson E."/>
            <person name="Simone D."/>
            <person name="Lopez-Fernandez M."/>
            <person name="Wu X."/>
            <person name="de Brujin I."/>
            <person name="Lundin D."/>
            <person name="Andersson A."/>
            <person name="Bertilsson S."/>
            <person name="Dopson M."/>
        </authorList>
    </citation>
    <scope>NUCLEOTIDE SEQUENCE</scope>
    <source>
        <strain evidence="2">MM415A00310</strain>
        <strain evidence="1">MM415B00528</strain>
    </source>
</reference>
<dbReference type="EMBL" id="MT141515">
    <property type="protein sequence ID" value="QJA64217.1"/>
    <property type="molecule type" value="Genomic_DNA"/>
</dbReference>
<dbReference type="EMBL" id="MT142504">
    <property type="protein sequence ID" value="QJA83144.1"/>
    <property type="molecule type" value="Genomic_DNA"/>
</dbReference>
<proteinExistence type="predicted"/>
<gene>
    <name evidence="2" type="ORF">MM415A00310_0024</name>
    <name evidence="1" type="ORF">MM415B00528_0024</name>
</gene>
<accession>A0A6M3J4Y0</accession>
<protein>
    <submittedName>
        <fullName evidence="1">Uncharacterized protein</fullName>
    </submittedName>
</protein>
<evidence type="ECO:0000313" key="1">
    <source>
        <dbReference type="EMBL" id="QJA64217.1"/>
    </source>
</evidence>
<dbReference type="AlphaFoldDB" id="A0A6M3J4Y0"/>
<evidence type="ECO:0000313" key="2">
    <source>
        <dbReference type="EMBL" id="QJA83144.1"/>
    </source>
</evidence>
<name>A0A6M3J4Y0_9ZZZZ</name>
<organism evidence="1">
    <name type="scientific">viral metagenome</name>
    <dbReference type="NCBI Taxonomy" id="1070528"/>
    <lineage>
        <taxon>unclassified sequences</taxon>
        <taxon>metagenomes</taxon>
        <taxon>organismal metagenomes</taxon>
    </lineage>
</organism>